<evidence type="ECO:0000313" key="1">
    <source>
        <dbReference type="EMBL" id="EGA70407.1"/>
    </source>
</evidence>
<dbReference type="GO" id="GO:0005829">
    <property type="term" value="C:cytosol"/>
    <property type="evidence" value="ECO:0007669"/>
    <property type="project" value="TreeGrafter"/>
</dbReference>
<reference evidence="1 2" key="1">
    <citation type="journal article" date="2012" name="Int. J. Syst. Evol. Microbiol.">
        <title>Vibrio caribbeanicus sp. nov., isolated from the marine sponge Scleritoderma cyanea.</title>
        <authorList>
            <person name="Hoffmann M."/>
            <person name="Monday S.R."/>
            <person name="Allard M.W."/>
            <person name="Strain E.A."/>
            <person name="Whittaker P."/>
            <person name="Naum M."/>
            <person name="McCarthy P.J."/>
            <person name="Lopez J.V."/>
            <person name="Fischer M."/>
            <person name="Brown E.W."/>
        </authorList>
    </citation>
    <scope>NUCLEOTIDE SEQUENCE [LARGE SCALE GENOMIC DNA]</scope>
    <source>
        <strain evidence="2">DSMZ 21326</strain>
    </source>
</reference>
<dbReference type="SFLD" id="SFLDG01140">
    <property type="entry name" value="C2.B:_Phosphomannomutase_and_P"/>
    <property type="match status" value="1"/>
</dbReference>
<dbReference type="CDD" id="cd07516">
    <property type="entry name" value="HAD_Pase"/>
    <property type="match status" value="1"/>
</dbReference>
<sequence>MYKLIALDMDGTLLTSEKTISERTKEAIKQARAQGTKVVLASGRPLDGMQASLKELDLVSDNEFVVYFNGSMVKELGSNKIIHQATIDGHKAKQVAALARELGLFCHAFSAVHGLITPEDNEYTAIESRINQLPVTEMSFDSLEDDHSIIKAMIVGEPTKLSEAIAQISPEIRSEFTVVQSAPFFLEFLSLDSNKGVGVSAIAEYLGIKASEVICVGDAENDHHMIEYAGLGVAMDNAMTQTKRIADYITDSNNEDGVAKVIEKFCLPSLRTSK</sequence>
<dbReference type="PANTHER" id="PTHR10000:SF8">
    <property type="entry name" value="HAD SUPERFAMILY HYDROLASE-LIKE, TYPE 3"/>
    <property type="match status" value="1"/>
</dbReference>
<protein>
    <recommendedName>
        <fullName evidence="3">HAD superfamily hydrolase</fullName>
    </recommendedName>
</protein>
<dbReference type="GO" id="GO:0016791">
    <property type="term" value="F:phosphatase activity"/>
    <property type="evidence" value="ECO:0007669"/>
    <property type="project" value="TreeGrafter"/>
</dbReference>
<dbReference type="SFLD" id="SFLDS00003">
    <property type="entry name" value="Haloacid_Dehalogenase"/>
    <property type="match status" value="1"/>
</dbReference>
<name>E8M5V7_PHOS4</name>
<dbReference type="InterPro" id="IPR036412">
    <property type="entry name" value="HAD-like_sf"/>
</dbReference>
<dbReference type="InterPro" id="IPR000150">
    <property type="entry name" value="Cof"/>
</dbReference>
<dbReference type="PROSITE" id="PS01228">
    <property type="entry name" value="COF_1"/>
    <property type="match status" value="1"/>
</dbReference>
<dbReference type="PROSITE" id="PS01229">
    <property type="entry name" value="COF_2"/>
    <property type="match status" value="1"/>
</dbReference>
<dbReference type="NCBIfam" id="TIGR00099">
    <property type="entry name" value="Cof-subfamily"/>
    <property type="match status" value="1"/>
</dbReference>
<comment type="caution">
    <text evidence="1">The sequence shown here is derived from an EMBL/GenBank/DDBJ whole genome shotgun (WGS) entry which is preliminary data.</text>
</comment>
<proteinExistence type="predicted"/>
<dbReference type="EMBL" id="AEVT01000058">
    <property type="protein sequence ID" value="EGA70407.1"/>
    <property type="molecule type" value="Genomic_DNA"/>
</dbReference>
<gene>
    <name evidence="1" type="ORF">VISI1226_00040</name>
</gene>
<dbReference type="InterPro" id="IPR006379">
    <property type="entry name" value="HAD-SF_hydro_IIB"/>
</dbReference>
<evidence type="ECO:0000313" key="2">
    <source>
        <dbReference type="Proteomes" id="UP000006228"/>
    </source>
</evidence>
<dbReference type="Gene3D" id="3.30.1240.10">
    <property type="match status" value="1"/>
</dbReference>
<dbReference type="InterPro" id="IPR023214">
    <property type="entry name" value="HAD_sf"/>
</dbReference>
<dbReference type="PANTHER" id="PTHR10000">
    <property type="entry name" value="PHOSPHOSERINE PHOSPHATASE"/>
    <property type="match status" value="1"/>
</dbReference>
<dbReference type="GO" id="GO:0000287">
    <property type="term" value="F:magnesium ion binding"/>
    <property type="evidence" value="ECO:0007669"/>
    <property type="project" value="TreeGrafter"/>
</dbReference>
<dbReference type="eggNOG" id="COG0561">
    <property type="taxonomic scope" value="Bacteria"/>
</dbReference>
<dbReference type="Pfam" id="PF08282">
    <property type="entry name" value="Hydrolase_3"/>
    <property type="match status" value="1"/>
</dbReference>
<dbReference type="Proteomes" id="UP000006228">
    <property type="component" value="Unassembled WGS sequence"/>
</dbReference>
<accession>E8M5V7</accession>
<evidence type="ECO:0008006" key="3">
    <source>
        <dbReference type="Google" id="ProtNLM"/>
    </source>
</evidence>
<dbReference type="NCBIfam" id="TIGR01484">
    <property type="entry name" value="HAD-SF-IIB"/>
    <property type="match status" value="1"/>
</dbReference>
<dbReference type="SUPFAM" id="SSF56784">
    <property type="entry name" value="HAD-like"/>
    <property type="match status" value="1"/>
</dbReference>
<dbReference type="OrthoDB" id="9781413at2"/>
<dbReference type="SFLD" id="SFLDG01144">
    <property type="entry name" value="C2.B.4:_PGP_Like"/>
    <property type="match status" value="1"/>
</dbReference>
<dbReference type="GeneID" id="95568986"/>
<dbReference type="RefSeq" id="WP_008076285.1">
    <property type="nucleotide sequence ID" value="NZ_AEVT01000058.1"/>
</dbReference>
<organism evidence="1 2">
    <name type="scientific">Vibrio sinaloensis DSM 21326</name>
    <dbReference type="NCBI Taxonomy" id="945550"/>
    <lineage>
        <taxon>Bacteria</taxon>
        <taxon>Pseudomonadati</taxon>
        <taxon>Pseudomonadota</taxon>
        <taxon>Gammaproteobacteria</taxon>
        <taxon>Vibrionales</taxon>
        <taxon>Vibrionaceae</taxon>
        <taxon>Vibrio</taxon>
        <taxon>Vibrio oreintalis group</taxon>
    </lineage>
</organism>
<dbReference type="Gene3D" id="3.40.50.1000">
    <property type="entry name" value="HAD superfamily/HAD-like"/>
    <property type="match status" value="1"/>
</dbReference>
<dbReference type="AlphaFoldDB" id="E8M5V7"/>